<dbReference type="EMBL" id="JADGMS010000011">
    <property type="protein sequence ID" value="KAF9672705.1"/>
    <property type="molecule type" value="Genomic_DNA"/>
</dbReference>
<comment type="caution">
    <text evidence="2">The sequence shown here is derived from an EMBL/GenBank/DDBJ whole genome shotgun (WGS) entry which is preliminary data.</text>
</comment>
<name>A0A835JKN2_9ROSI</name>
<evidence type="ECO:0000313" key="3">
    <source>
        <dbReference type="Proteomes" id="UP000657918"/>
    </source>
</evidence>
<organism evidence="2 3">
    <name type="scientific">Salix dunnii</name>
    <dbReference type="NCBI Taxonomy" id="1413687"/>
    <lineage>
        <taxon>Eukaryota</taxon>
        <taxon>Viridiplantae</taxon>
        <taxon>Streptophyta</taxon>
        <taxon>Embryophyta</taxon>
        <taxon>Tracheophyta</taxon>
        <taxon>Spermatophyta</taxon>
        <taxon>Magnoliopsida</taxon>
        <taxon>eudicotyledons</taxon>
        <taxon>Gunneridae</taxon>
        <taxon>Pentapetalae</taxon>
        <taxon>rosids</taxon>
        <taxon>fabids</taxon>
        <taxon>Malpighiales</taxon>
        <taxon>Salicaceae</taxon>
        <taxon>Saliceae</taxon>
        <taxon>Salix</taxon>
    </lineage>
</organism>
<sequence>MTRFPARGDEPFGRDRFNHRRGRHQCRRAIASRRGAASICRASSGEADFAARTVVVASPAAAELIRAEAKPTRGRERHGRGSRRCPKFRAPVRPLVLSCPAANRRDARQSGVARLRARHSFLPFGLGKSRYSSGAMPPASAPKLEAGLRQRVGAPWSWIAWRASWPAASELRQPWCVAACYDDDPFSAAASVTPARQPGAPGLPLRGVGLAFICGARAKALAAPARPGARGRPGRSAPCFGAQAGGRADAKGVERHGRGSRGGLALRGGLARGFAAGAGGPLKIVPVVSLFVSVLVHRTVVLQPPSLSAQGPTGLAARRGSCVAYPLRWNSNVKVSLFASFLPGGAGQTRQRARAPVERTLAELDHVRSLVLSDAEREAGAGASALSTAFSSCLCSIRLTSSPVSA</sequence>
<reference evidence="2 3" key="1">
    <citation type="submission" date="2020-10" db="EMBL/GenBank/DDBJ databases">
        <title>Plant Genome Project.</title>
        <authorList>
            <person name="Zhang R.-G."/>
        </authorList>
    </citation>
    <scope>NUCLEOTIDE SEQUENCE [LARGE SCALE GENOMIC DNA]</scope>
    <source>
        <strain evidence="2">FAFU-HL-1</strain>
        <tissue evidence="2">Leaf</tissue>
    </source>
</reference>
<protein>
    <submittedName>
        <fullName evidence="2">Uncharacterized protein</fullName>
    </submittedName>
</protein>
<feature type="region of interest" description="Disordered" evidence="1">
    <location>
        <begin position="1"/>
        <end position="21"/>
    </location>
</feature>
<keyword evidence="3" id="KW-1185">Reference proteome</keyword>
<accession>A0A835JKN2</accession>
<dbReference type="AlphaFoldDB" id="A0A835JKN2"/>
<proteinExistence type="predicted"/>
<feature type="compositionally biased region" description="Basic and acidic residues" evidence="1">
    <location>
        <begin position="1"/>
        <end position="16"/>
    </location>
</feature>
<evidence type="ECO:0000313" key="2">
    <source>
        <dbReference type="EMBL" id="KAF9672705.1"/>
    </source>
</evidence>
<gene>
    <name evidence="2" type="ORF">SADUNF_Sadunf11G0072000</name>
</gene>
<dbReference type="Proteomes" id="UP000657918">
    <property type="component" value="Chromosome 11"/>
</dbReference>
<evidence type="ECO:0000256" key="1">
    <source>
        <dbReference type="SAM" id="MobiDB-lite"/>
    </source>
</evidence>